<sequence length="151" mass="16822">MTQSSIESINFAVRCYRRENATKYRECRSYAQTKLPFTKDTNAACPFGDGVCKTNAANIRFDTGKLDSLKHLGLNDGPRFDLRHQAFCAPLKTEGYTEIYNDTGSSSQQFVGYSYGSGFIDQRNLSHIYAVPANPPPLQDSDLARGNYLAT</sequence>
<dbReference type="Proteomes" id="UP000799444">
    <property type="component" value="Unassembled WGS sequence"/>
</dbReference>
<proteinExistence type="predicted"/>
<accession>A0A9P4V0D1</accession>
<reference evidence="1" key="1">
    <citation type="journal article" date="2020" name="Stud. Mycol.">
        <title>101 Dothideomycetes genomes: a test case for predicting lifestyles and emergence of pathogens.</title>
        <authorList>
            <person name="Haridas S."/>
            <person name="Albert R."/>
            <person name="Binder M."/>
            <person name="Bloem J."/>
            <person name="Labutti K."/>
            <person name="Salamov A."/>
            <person name="Andreopoulos B."/>
            <person name="Baker S."/>
            <person name="Barry K."/>
            <person name="Bills G."/>
            <person name="Bluhm B."/>
            <person name="Cannon C."/>
            <person name="Castanera R."/>
            <person name="Culley D."/>
            <person name="Daum C."/>
            <person name="Ezra D."/>
            <person name="Gonzalez J."/>
            <person name="Henrissat B."/>
            <person name="Kuo A."/>
            <person name="Liang C."/>
            <person name="Lipzen A."/>
            <person name="Lutzoni F."/>
            <person name="Magnuson J."/>
            <person name="Mondo S."/>
            <person name="Nolan M."/>
            <person name="Ohm R."/>
            <person name="Pangilinan J."/>
            <person name="Park H.-J."/>
            <person name="Ramirez L."/>
            <person name="Alfaro M."/>
            <person name="Sun H."/>
            <person name="Tritt A."/>
            <person name="Yoshinaga Y."/>
            <person name="Zwiers L.-H."/>
            <person name="Turgeon B."/>
            <person name="Goodwin S."/>
            <person name="Spatafora J."/>
            <person name="Crous P."/>
            <person name="Grigoriev I."/>
        </authorList>
    </citation>
    <scope>NUCLEOTIDE SEQUENCE</scope>
    <source>
        <strain evidence="1">CBS 125425</strain>
    </source>
</reference>
<evidence type="ECO:0000313" key="2">
    <source>
        <dbReference type="Proteomes" id="UP000799444"/>
    </source>
</evidence>
<dbReference type="EMBL" id="ML996138">
    <property type="protein sequence ID" value="KAF2735177.1"/>
    <property type="molecule type" value="Genomic_DNA"/>
</dbReference>
<name>A0A9P4V0D1_9PLEO</name>
<dbReference type="AlphaFoldDB" id="A0A9P4V0D1"/>
<gene>
    <name evidence="1" type="ORF">EJ04DRAFT_218497</name>
</gene>
<organism evidence="1 2">
    <name type="scientific">Polyplosphaeria fusca</name>
    <dbReference type="NCBI Taxonomy" id="682080"/>
    <lineage>
        <taxon>Eukaryota</taxon>
        <taxon>Fungi</taxon>
        <taxon>Dikarya</taxon>
        <taxon>Ascomycota</taxon>
        <taxon>Pezizomycotina</taxon>
        <taxon>Dothideomycetes</taxon>
        <taxon>Pleosporomycetidae</taxon>
        <taxon>Pleosporales</taxon>
        <taxon>Tetraplosphaeriaceae</taxon>
        <taxon>Polyplosphaeria</taxon>
    </lineage>
</organism>
<protein>
    <submittedName>
        <fullName evidence="1">Uncharacterized protein</fullName>
    </submittedName>
</protein>
<dbReference type="OrthoDB" id="3540210at2759"/>
<comment type="caution">
    <text evidence="1">The sequence shown here is derived from an EMBL/GenBank/DDBJ whole genome shotgun (WGS) entry which is preliminary data.</text>
</comment>
<keyword evidence="2" id="KW-1185">Reference proteome</keyword>
<evidence type="ECO:0000313" key="1">
    <source>
        <dbReference type="EMBL" id="KAF2735177.1"/>
    </source>
</evidence>